<evidence type="ECO:0008006" key="3">
    <source>
        <dbReference type="Google" id="ProtNLM"/>
    </source>
</evidence>
<reference evidence="1 2" key="1">
    <citation type="journal article" date="2019" name="Int. J. Syst. Evol. Microbiol.">
        <title>The Global Catalogue of Microorganisms (GCM) 10K type strain sequencing project: providing services to taxonomists for standard genome sequencing and annotation.</title>
        <authorList>
            <consortium name="The Broad Institute Genomics Platform"/>
            <consortium name="The Broad Institute Genome Sequencing Center for Infectious Disease"/>
            <person name="Wu L."/>
            <person name="Ma J."/>
        </authorList>
    </citation>
    <scope>NUCLEOTIDE SEQUENCE [LARGE SCALE GENOMIC DNA]</scope>
    <source>
        <strain evidence="1 2">JCM 13319</strain>
    </source>
</reference>
<organism evidence="1 2">
    <name type="scientific">Brevibacterium picturae</name>
    <dbReference type="NCBI Taxonomy" id="260553"/>
    <lineage>
        <taxon>Bacteria</taxon>
        <taxon>Bacillati</taxon>
        <taxon>Actinomycetota</taxon>
        <taxon>Actinomycetes</taxon>
        <taxon>Micrococcales</taxon>
        <taxon>Brevibacteriaceae</taxon>
        <taxon>Brevibacterium</taxon>
    </lineage>
</organism>
<comment type="caution">
    <text evidence="1">The sequence shown here is derived from an EMBL/GenBank/DDBJ whole genome shotgun (WGS) entry which is preliminary data.</text>
</comment>
<protein>
    <recommendedName>
        <fullName evidence="3">PQQ-like domain-containing protein</fullName>
    </recommendedName>
</protein>
<dbReference type="PROSITE" id="PS51257">
    <property type="entry name" value="PROKAR_LIPOPROTEIN"/>
    <property type="match status" value="1"/>
</dbReference>
<dbReference type="InterPro" id="IPR011047">
    <property type="entry name" value="Quinoprotein_ADH-like_sf"/>
</dbReference>
<dbReference type="EMBL" id="BAAALY010000018">
    <property type="protein sequence ID" value="GAA1559650.1"/>
    <property type="molecule type" value="Genomic_DNA"/>
</dbReference>
<evidence type="ECO:0000313" key="1">
    <source>
        <dbReference type="EMBL" id="GAA1559650.1"/>
    </source>
</evidence>
<proteinExistence type="predicted"/>
<gene>
    <name evidence="1" type="ORF">GCM10009691_37080</name>
</gene>
<sequence length="385" mass="40063">MPRRRLFATAIGLCTALALVGCTPGEEPPELDREPKQVGTELEAVDGSDLQLPLIVEPLELVEPGWDLDVKHLGEVFLSAGTGDERLDFSAVDSNGTTLWQAQRPTGCTGFTVTADGEGNPLAVLTDSASDESCSTEVTASAYDLESGEHKWGPTEVPGPMQGPGTVFSSDDDSAKAVALDPDTGEVASEESSASRVLGEYQGTILRVDEDTLSAAKQGANTWEVPLSEHDWNAGELTAFPDPPEGLIHLNAKDGSGPVIDATSGEILDDSASEVVQDANSEMVITRDAQGLTVIDATGANQLPVSLPESVVLEAAVGGLIYLREGETLRVHNAATGSIARGYPAEGSGIVAVPDAFTSKGLGTLRAGDRTLLATDRVVEESAQG</sequence>
<keyword evidence="2" id="KW-1185">Reference proteome</keyword>
<dbReference type="RefSeq" id="WP_346037172.1">
    <property type="nucleotide sequence ID" value="NZ_BAAALY010000018.1"/>
</dbReference>
<evidence type="ECO:0000313" key="2">
    <source>
        <dbReference type="Proteomes" id="UP001501791"/>
    </source>
</evidence>
<dbReference type="Proteomes" id="UP001501791">
    <property type="component" value="Unassembled WGS sequence"/>
</dbReference>
<name>A0ABN2CKJ9_9MICO</name>
<dbReference type="SUPFAM" id="SSF50998">
    <property type="entry name" value="Quinoprotein alcohol dehydrogenase-like"/>
    <property type="match status" value="1"/>
</dbReference>
<accession>A0ABN2CKJ9</accession>